<comment type="caution">
    <text evidence="1">The sequence shown here is derived from an EMBL/GenBank/DDBJ whole genome shotgun (WGS) entry which is preliminary data.</text>
</comment>
<dbReference type="AlphaFoldDB" id="A0A9P8ULD5"/>
<evidence type="ECO:0000313" key="2">
    <source>
        <dbReference type="Proteomes" id="UP000758603"/>
    </source>
</evidence>
<gene>
    <name evidence="1" type="ORF">BKA67DRAFT_658618</name>
</gene>
<proteinExistence type="predicted"/>
<dbReference type="Proteomes" id="UP000758603">
    <property type="component" value="Unassembled WGS sequence"/>
</dbReference>
<sequence>MLEMPDERLEELLDTTVLLSSKELEALTDMPDDNEVDELLGMVTAALELVEFGDDDDENSASDVAMKDEVVPRKYELKLLRIPPDEVVELATLDCDNDAVNEYVRLELTKVVEGEALVMLANMSLEVTSEGFGIEEDNSDVEDIEPALYVN</sequence>
<reference evidence="1" key="1">
    <citation type="journal article" date="2021" name="Nat. Commun.">
        <title>Genetic determinants of endophytism in the Arabidopsis root mycobiome.</title>
        <authorList>
            <person name="Mesny F."/>
            <person name="Miyauchi S."/>
            <person name="Thiergart T."/>
            <person name="Pickel B."/>
            <person name="Atanasova L."/>
            <person name="Karlsson M."/>
            <person name="Huettel B."/>
            <person name="Barry K.W."/>
            <person name="Haridas S."/>
            <person name="Chen C."/>
            <person name="Bauer D."/>
            <person name="Andreopoulos W."/>
            <person name="Pangilinan J."/>
            <person name="LaButti K."/>
            <person name="Riley R."/>
            <person name="Lipzen A."/>
            <person name="Clum A."/>
            <person name="Drula E."/>
            <person name="Henrissat B."/>
            <person name="Kohler A."/>
            <person name="Grigoriev I.V."/>
            <person name="Martin F.M."/>
            <person name="Hacquard S."/>
        </authorList>
    </citation>
    <scope>NUCLEOTIDE SEQUENCE</scope>
    <source>
        <strain evidence="1">MPI-SDFR-AT-0073</strain>
    </source>
</reference>
<protein>
    <submittedName>
        <fullName evidence="1">Uncharacterized protein</fullName>
    </submittedName>
</protein>
<dbReference type="EMBL" id="JAGPXC010000004">
    <property type="protein sequence ID" value="KAH6654313.1"/>
    <property type="molecule type" value="Genomic_DNA"/>
</dbReference>
<evidence type="ECO:0000313" key="1">
    <source>
        <dbReference type="EMBL" id="KAH6654313.1"/>
    </source>
</evidence>
<keyword evidence="2" id="KW-1185">Reference proteome</keyword>
<dbReference type="RefSeq" id="XP_045958583.1">
    <property type="nucleotide sequence ID" value="XM_046107307.1"/>
</dbReference>
<dbReference type="GeneID" id="70136198"/>
<accession>A0A9P8ULD5</accession>
<name>A0A9P8ULD5_9PEZI</name>
<organism evidence="1 2">
    <name type="scientific">Truncatella angustata</name>
    <dbReference type="NCBI Taxonomy" id="152316"/>
    <lineage>
        <taxon>Eukaryota</taxon>
        <taxon>Fungi</taxon>
        <taxon>Dikarya</taxon>
        <taxon>Ascomycota</taxon>
        <taxon>Pezizomycotina</taxon>
        <taxon>Sordariomycetes</taxon>
        <taxon>Xylariomycetidae</taxon>
        <taxon>Amphisphaeriales</taxon>
        <taxon>Sporocadaceae</taxon>
        <taxon>Truncatella</taxon>
    </lineage>
</organism>